<reference evidence="1" key="1">
    <citation type="journal article" date="2023" name="IScience">
        <title>Live-bearing cockroach genome reveals convergent evolutionary mechanisms linked to viviparity in insects and beyond.</title>
        <authorList>
            <person name="Fouks B."/>
            <person name="Harrison M.C."/>
            <person name="Mikhailova A.A."/>
            <person name="Marchal E."/>
            <person name="English S."/>
            <person name="Carruthers M."/>
            <person name="Jennings E.C."/>
            <person name="Chiamaka E.L."/>
            <person name="Frigard R.A."/>
            <person name="Pippel M."/>
            <person name="Attardo G.M."/>
            <person name="Benoit J.B."/>
            <person name="Bornberg-Bauer E."/>
            <person name="Tobe S.S."/>
        </authorList>
    </citation>
    <scope>NUCLEOTIDE SEQUENCE</scope>
    <source>
        <strain evidence="1">Stay&amp;Tobe</strain>
    </source>
</reference>
<protein>
    <submittedName>
        <fullName evidence="1">Uncharacterized protein</fullName>
    </submittedName>
</protein>
<proteinExistence type="predicted"/>
<evidence type="ECO:0000313" key="2">
    <source>
        <dbReference type="Proteomes" id="UP001233999"/>
    </source>
</evidence>
<reference evidence="1" key="2">
    <citation type="submission" date="2023-05" db="EMBL/GenBank/DDBJ databases">
        <authorList>
            <person name="Fouks B."/>
        </authorList>
    </citation>
    <scope>NUCLEOTIDE SEQUENCE</scope>
    <source>
        <strain evidence="1">Stay&amp;Tobe</strain>
        <tissue evidence="1">Testes</tissue>
    </source>
</reference>
<dbReference type="EMBL" id="JASPKZ010007850">
    <property type="protein sequence ID" value="KAJ9581701.1"/>
    <property type="molecule type" value="Genomic_DNA"/>
</dbReference>
<accession>A0AAD7ZJU6</accession>
<organism evidence="1 2">
    <name type="scientific">Diploptera punctata</name>
    <name type="common">Pacific beetle cockroach</name>
    <dbReference type="NCBI Taxonomy" id="6984"/>
    <lineage>
        <taxon>Eukaryota</taxon>
        <taxon>Metazoa</taxon>
        <taxon>Ecdysozoa</taxon>
        <taxon>Arthropoda</taxon>
        <taxon>Hexapoda</taxon>
        <taxon>Insecta</taxon>
        <taxon>Pterygota</taxon>
        <taxon>Neoptera</taxon>
        <taxon>Polyneoptera</taxon>
        <taxon>Dictyoptera</taxon>
        <taxon>Blattodea</taxon>
        <taxon>Blaberoidea</taxon>
        <taxon>Blaberidae</taxon>
        <taxon>Diplopterinae</taxon>
        <taxon>Diploptera</taxon>
    </lineage>
</organism>
<feature type="non-terminal residue" evidence="1">
    <location>
        <position position="98"/>
    </location>
</feature>
<feature type="non-terminal residue" evidence="1">
    <location>
        <position position="1"/>
    </location>
</feature>
<evidence type="ECO:0000313" key="1">
    <source>
        <dbReference type="EMBL" id="KAJ9581701.1"/>
    </source>
</evidence>
<dbReference type="Proteomes" id="UP001233999">
    <property type="component" value="Unassembled WGS sequence"/>
</dbReference>
<gene>
    <name evidence="1" type="ORF">L9F63_023120</name>
</gene>
<sequence length="98" mass="11185">TLKVRESIRGGLVNIMNAFYSEVCGIPLNNKTPQCVSLLFRYPLMSIAKRNINLESEIVAAARDKIKNTLSKQDPEEKVDKFRNENMADKNFKFPIIP</sequence>
<dbReference type="AlphaFoldDB" id="A0AAD7ZJU6"/>
<name>A0AAD7ZJU6_DIPPU</name>
<comment type="caution">
    <text evidence="1">The sequence shown here is derived from an EMBL/GenBank/DDBJ whole genome shotgun (WGS) entry which is preliminary data.</text>
</comment>
<keyword evidence="2" id="KW-1185">Reference proteome</keyword>